<keyword evidence="7 11" id="KW-0319">Glycerol metabolism</keyword>
<evidence type="ECO:0000256" key="5">
    <source>
        <dbReference type="ARBA" id="ARBA00022516"/>
    </source>
</evidence>
<evidence type="ECO:0000256" key="10">
    <source>
        <dbReference type="ARBA" id="ARBA00048109"/>
    </source>
</evidence>
<dbReference type="Gene3D" id="3.30.559.10">
    <property type="entry name" value="Chloramphenicol acetyltransferase-like domain"/>
    <property type="match status" value="1"/>
</dbReference>
<evidence type="ECO:0000256" key="9">
    <source>
        <dbReference type="ARBA" id="ARBA00023315"/>
    </source>
</evidence>
<dbReference type="EC" id="2.3.1.20" evidence="4 11"/>
<dbReference type="STRING" id="1229780.BN381_130180"/>
<keyword evidence="15" id="KW-1185">Reference proteome</keyword>
<name>R4Z1Y7_9ACTN</name>
<dbReference type="GO" id="GO:0051701">
    <property type="term" value="P:biological process involved in interaction with host"/>
    <property type="evidence" value="ECO:0007669"/>
    <property type="project" value="TreeGrafter"/>
</dbReference>
<dbReference type="EMBL" id="CANL01000005">
    <property type="protein sequence ID" value="CCM62622.1"/>
    <property type="molecule type" value="Genomic_DNA"/>
</dbReference>
<dbReference type="InterPro" id="IPR009721">
    <property type="entry name" value="O-acyltransferase_WSD1_C"/>
</dbReference>
<dbReference type="InterPro" id="IPR014292">
    <property type="entry name" value="Acyl_transf_WS/DGAT"/>
</dbReference>
<dbReference type="UniPathway" id="UPA00282"/>
<comment type="pathway">
    <text evidence="2">Lipid metabolism.</text>
</comment>
<comment type="caution">
    <text evidence="14">The sequence shown here is derived from an EMBL/GenBank/DDBJ whole genome shotgun (WGS) entry which is preliminary data.</text>
</comment>
<evidence type="ECO:0000256" key="1">
    <source>
        <dbReference type="ARBA" id="ARBA00004771"/>
    </source>
</evidence>
<evidence type="ECO:0000256" key="2">
    <source>
        <dbReference type="ARBA" id="ARBA00005189"/>
    </source>
</evidence>
<reference evidence="14 15" key="1">
    <citation type="journal article" date="2013" name="ISME J.">
        <title>Metabolic model for the filamentous 'Candidatus Microthrix parvicella' based on genomic and metagenomic analyses.</title>
        <authorList>
            <person name="Jon McIlroy S."/>
            <person name="Kristiansen R."/>
            <person name="Albertsen M."/>
            <person name="Michael Karst S."/>
            <person name="Rossetti S."/>
            <person name="Lund Nielsen J."/>
            <person name="Tandoi V."/>
            <person name="James Seviour R."/>
            <person name="Nielsen P.H."/>
        </authorList>
    </citation>
    <scope>NUCLEOTIDE SEQUENCE [LARGE SCALE GENOMIC DNA]</scope>
    <source>
        <strain evidence="14 15">RN1</strain>
    </source>
</reference>
<evidence type="ECO:0000313" key="15">
    <source>
        <dbReference type="Proteomes" id="UP000018291"/>
    </source>
</evidence>
<dbReference type="Pfam" id="PF06974">
    <property type="entry name" value="WS_DGAT_C"/>
    <property type="match status" value="1"/>
</dbReference>
<evidence type="ECO:0000259" key="13">
    <source>
        <dbReference type="Pfam" id="PF06974"/>
    </source>
</evidence>
<evidence type="ECO:0000256" key="3">
    <source>
        <dbReference type="ARBA" id="ARBA00009587"/>
    </source>
</evidence>
<dbReference type="InterPro" id="IPR023213">
    <property type="entry name" value="CAT-like_dom_sf"/>
</dbReference>
<dbReference type="PANTHER" id="PTHR31650">
    <property type="entry name" value="O-ACYLTRANSFERASE (WSD1-LIKE) FAMILY PROTEIN"/>
    <property type="match status" value="1"/>
</dbReference>
<gene>
    <name evidence="14" type="ORF">BN381_130180</name>
</gene>
<keyword evidence="9 11" id="KW-0012">Acyltransferase</keyword>
<evidence type="ECO:0000256" key="11">
    <source>
        <dbReference type="RuleBase" id="RU361241"/>
    </source>
</evidence>
<evidence type="ECO:0000256" key="8">
    <source>
        <dbReference type="ARBA" id="ARBA00023098"/>
    </source>
</evidence>
<dbReference type="AlphaFoldDB" id="R4Z1Y7"/>
<evidence type="ECO:0000259" key="12">
    <source>
        <dbReference type="Pfam" id="PF03007"/>
    </source>
</evidence>
<accession>R4Z1Y7</accession>
<dbReference type="NCBIfam" id="TIGR02946">
    <property type="entry name" value="acyl_WS_DGAT"/>
    <property type="match status" value="1"/>
</dbReference>
<feature type="domain" description="O-acyltransferase WSD1 C-terminal" evidence="13">
    <location>
        <begin position="321"/>
        <end position="464"/>
    </location>
</feature>
<dbReference type="GO" id="GO:0071731">
    <property type="term" value="P:response to nitric oxide"/>
    <property type="evidence" value="ECO:0007669"/>
    <property type="project" value="TreeGrafter"/>
</dbReference>
<dbReference type="HOGENOM" id="CLU_024186_3_1_11"/>
<dbReference type="GO" id="GO:0019432">
    <property type="term" value="P:triglyceride biosynthetic process"/>
    <property type="evidence" value="ECO:0007669"/>
    <property type="project" value="UniProtKB-UniPathway"/>
</dbReference>
<evidence type="ECO:0000313" key="14">
    <source>
        <dbReference type="EMBL" id="CCM62622.1"/>
    </source>
</evidence>
<keyword evidence="6 11" id="KW-0808">Transferase</keyword>
<dbReference type="GO" id="GO:0005886">
    <property type="term" value="C:plasma membrane"/>
    <property type="evidence" value="ECO:0007669"/>
    <property type="project" value="TreeGrafter"/>
</dbReference>
<proteinExistence type="inferred from homology"/>
<comment type="similarity">
    <text evidence="3 11">Belongs to the long-chain O-acyltransferase family.</text>
</comment>
<evidence type="ECO:0000256" key="6">
    <source>
        <dbReference type="ARBA" id="ARBA00022679"/>
    </source>
</evidence>
<dbReference type="SUPFAM" id="SSF52777">
    <property type="entry name" value="CoA-dependent acyltransferases"/>
    <property type="match status" value="2"/>
</dbReference>
<dbReference type="GO" id="GO:0001666">
    <property type="term" value="P:response to hypoxia"/>
    <property type="evidence" value="ECO:0007669"/>
    <property type="project" value="TreeGrafter"/>
</dbReference>
<dbReference type="InterPro" id="IPR004255">
    <property type="entry name" value="O-acyltransferase_WSD1_N"/>
</dbReference>
<dbReference type="PANTHER" id="PTHR31650:SF1">
    <property type="entry name" value="WAX ESTER SYNTHASE_DIACYLGLYCEROL ACYLTRANSFERASE 4-RELATED"/>
    <property type="match status" value="1"/>
</dbReference>
<dbReference type="eggNOG" id="COG1020">
    <property type="taxonomic scope" value="Bacteria"/>
</dbReference>
<dbReference type="Proteomes" id="UP000018291">
    <property type="component" value="Unassembled WGS sequence"/>
</dbReference>
<protein>
    <recommendedName>
        <fullName evidence="4 11">Diacylglycerol O-acyltransferase</fullName>
        <ecNumber evidence="4 11">2.3.1.20</ecNumber>
    </recommendedName>
</protein>
<evidence type="ECO:0000256" key="4">
    <source>
        <dbReference type="ARBA" id="ARBA00013244"/>
    </source>
</evidence>
<dbReference type="RefSeq" id="WP_012224133.1">
    <property type="nucleotide sequence ID" value="NZ_HG422565.1"/>
</dbReference>
<sequence length="478" mass="51079">MSHEPLSAEDATLLFVSDPEAQLQIGAVCFFEAAPLRDEVGNLRLDAIRAHVDARLDQSPRFRKRLASVPFDAGRPMWLDDDHFHIAHHVMASTLPEPGGEAELRRFVGELLSEPLDSSRPLWDAWFVEGVDDDRVAFVLRVHHVLADGLSLFDAAMLLMDLEPRDDPDVGAPWKPEPSPGNDRLLAEALMARARRQGEIAVGAVRPLASLLDPRRVPGVVRSVADTVAGAMRGGVETAPPMPLNGRVGPHRDVLWAAMSMPDLMSVKRAHGTTLNDVVLTVVTGALRRHLGDEVSAELADQPPRVLVPVGSVGGDDSGAGNSFSALVAELPVATADPLERLAEVHAEMVRRKQGGGSSMVSSLFSVVDVVPPLLLRRLGPLALSRQPFANLAVTNIPGSPLPMYLLGSQLQAVHPFITGVGNIALIIGVLSYGEELGVGLTVDPEVIDDPDGFLAHLEASAAELVAQAAPARRTAEQ</sequence>
<dbReference type="GO" id="GO:0004144">
    <property type="term" value="F:diacylglycerol O-acyltransferase activity"/>
    <property type="evidence" value="ECO:0007669"/>
    <property type="project" value="UniProtKB-EC"/>
</dbReference>
<comment type="catalytic activity">
    <reaction evidence="10 11">
        <text>an acyl-CoA + a 1,2-diacyl-sn-glycerol = a triacyl-sn-glycerol + CoA</text>
        <dbReference type="Rhea" id="RHEA:10868"/>
        <dbReference type="ChEBI" id="CHEBI:17815"/>
        <dbReference type="ChEBI" id="CHEBI:57287"/>
        <dbReference type="ChEBI" id="CHEBI:58342"/>
        <dbReference type="ChEBI" id="CHEBI:64615"/>
        <dbReference type="EC" id="2.3.1.20"/>
    </reaction>
</comment>
<evidence type="ECO:0000256" key="7">
    <source>
        <dbReference type="ARBA" id="ARBA00022798"/>
    </source>
</evidence>
<keyword evidence="8 11" id="KW-0443">Lipid metabolism</keyword>
<dbReference type="OrthoDB" id="9810950at2"/>
<dbReference type="InterPro" id="IPR045034">
    <property type="entry name" value="O-acyltransferase_WSD1-like"/>
</dbReference>
<dbReference type="GO" id="GO:0006071">
    <property type="term" value="P:glycerol metabolic process"/>
    <property type="evidence" value="ECO:0007669"/>
    <property type="project" value="UniProtKB-KW"/>
</dbReference>
<comment type="pathway">
    <text evidence="1 11">Glycerolipid metabolism; triacylglycerol biosynthesis.</text>
</comment>
<organism evidence="14 15">
    <name type="scientific">Candidatus Neomicrothrix parvicella RN1</name>
    <dbReference type="NCBI Taxonomy" id="1229780"/>
    <lineage>
        <taxon>Bacteria</taxon>
        <taxon>Bacillati</taxon>
        <taxon>Actinomycetota</taxon>
        <taxon>Acidimicrobiia</taxon>
        <taxon>Acidimicrobiales</taxon>
        <taxon>Microthrixaceae</taxon>
        <taxon>Candidatus Neomicrothrix</taxon>
    </lineage>
</organism>
<feature type="domain" description="O-acyltransferase WSD1-like N-terminal" evidence="12">
    <location>
        <begin position="6"/>
        <end position="279"/>
    </location>
</feature>
<dbReference type="Pfam" id="PF03007">
    <property type="entry name" value="WS_DGAT_cat"/>
    <property type="match status" value="1"/>
</dbReference>
<keyword evidence="5 11" id="KW-0444">Lipid biosynthesis</keyword>